<dbReference type="Proteomes" id="UP000318296">
    <property type="component" value="Unassembled WGS sequence"/>
</dbReference>
<accession>A0A554LGZ7</accession>
<dbReference type="AlphaFoldDB" id="A0A554LGZ7"/>
<comment type="caution">
    <text evidence="1">The sequence shown here is derived from an EMBL/GenBank/DDBJ whole genome shotgun (WGS) entry which is preliminary data.</text>
</comment>
<dbReference type="EMBL" id="VMGH01000012">
    <property type="protein sequence ID" value="TSC92154.1"/>
    <property type="molecule type" value="Genomic_DNA"/>
</dbReference>
<evidence type="ECO:0000313" key="1">
    <source>
        <dbReference type="EMBL" id="TSC92154.1"/>
    </source>
</evidence>
<evidence type="ECO:0000313" key="2">
    <source>
        <dbReference type="Proteomes" id="UP000318296"/>
    </source>
</evidence>
<gene>
    <name evidence="1" type="ORF">CEN92_87</name>
</gene>
<organism evidence="1 2">
    <name type="scientific">Candidatus Berkelbacteria bacterium Licking1014_96</name>
    <dbReference type="NCBI Taxonomy" id="2017149"/>
    <lineage>
        <taxon>Bacteria</taxon>
        <taxon>Candidatus Berkelbacteria</taxon>
    </lineage>
</organism>
<sequence>MVFYRRPSRGGRRKRLTTLVVPAKGISPVVDIGADVLEAGYLISIDYDTAETTTGDLYIMDALRAANALTLGGDLYGINLNFATNVVNATDRDVTGYRLTLAALTQTAANTTTFIGFNLPTAGALVQ</sequence>
<feature type="non-terminal residue" evidence="1">
    <location>
        <position position="127"/>
    </location>
</feature>
<name>A0A554LGZ7_9BACT</name>
<proteinExistence type="predicted"/>
<reference evidence="1 2" key="1">
    <citation type="submission" date="2017-07" db="EMBL/GenBank/DDBJ databases">
        <title>Mechanisms for carbon and nitrogen cycling indicate functional differentiation within the Candidate Phyla Radiation.</title>
        <authorList>
            <person name="Danczak R.E."/>
            <person name="Johnston M.D."/>
            <person name="Kenah C."/>
            <person name="Slattery M."/>
            <person name="Wrighton K.C."/>
            <person name="Wilkins M.J."/>
        </authorList>
    </citation>
    <scope>NUCLEOTIDE SEQUENCE [LARGE SCALE GENOMIC DNA]</scope>
    <source>
        <strain evidence="1">Licking1014_96</strain>
    </source>
</reference>
<protein>
    <submittedName>
        <fullName evidence="1">Uncharacterized protein</fullName>
    </submittedName>
</protein>